<keyword evidence="2" id="KW-1185">Reference proteome</keyword>
<dbReference type="AlphaFoldDB" id="A0A7Z2ZLG1"/>
<proteinExistence type="predicted"/>
<gene>
    <name evidence="1" type="ORF">HH215_14310</name>
</gene>
<evidence type="ECO:0000313" key="1">
    <source>
        <dbReference type="EMBL" id="QJD84246.1"/>
    </source>
</evidence>
<dbReference type="EMBL" id="CP051680">
    <property type="protein sequence ID" value="QJD84246.1"/>
    <property type="molecule type" value="Genomic_DNA"/>
</dbReference>
<accession>A0A7Z2ZLG1</accession>
<name>A0A7Z2ZLG1_9BACL</name>
<protein>
    <submittedName>
        <fullName evidence="1">Uncharacterized protein</fullName>
    </submittedName>
</protein>
<dbReference type="KEGG" id="cheb:HH215_14310"/>
<evidence type="ECO:0000313" key="2">
    <source>
        <dbReference type="Proteomes" id="UP000502248"/>
    </source>
</evidence>
<dbReference type="RefSeq" id="WP_169280530.1">
    <property type="nucleotide sequence ID" value="NZ_CP051680.1"/>
</dbReference>
<dbReference type="Proteomes" id="UP000502248">
    <property type="component" value="Chromosome"/>
</dbReference>
<sequence length="54" mass="6129">MQWEHLHQKSGILGAMDIQGVHFDQMGVVMGWSNIDGNLAIKDSIIRVLEKKPR</sequence>
<reference evidence="1 2" key="1">
    <citation type="submission" date="2020-04" db="EMBL/GenBank/DDBJ databases">
        <title>Genome sequencing of novel species.</title>
        <authorList>
            <person name="Heo J."/>
            <person name="Kim S.-J."/>
            <person name="Kim J.-S."/>
            <person name="Hong S.-B."/>
            <person name="Kwon S.-W."/>
        </authorList>
    </citation>
    <scope>NUCLEOTIDE SEQUENCE [LARGE SCALE GENOMIC DNA]</scope>
    <source>
        <strain evidence="1 2">MFER-1</strain>
    </source>
</reference>
<organism evidence="1 2">
    <name type="scientific">Cohnella herbarum</name>
    <dbReference type="NCBI Taxonomy" id="2728023"/>
    <lineage>
        <taxon>Bacteria</taxon>
        <taxon>Bacillati</taxon>
        <taxon>Bacillota</taxon>
        <taxon>Bacilli</taxon>
        <taxon>Bacillales</taxon>
        <taxon>Paenibacillaceae</taxon>
        <taxon>Cohnella</taxon>
    </lineage>
</organism>